<evidence type="ECO:0000256" key="8">
    <source>
        <dbReference type="ARBA" id="ARBA00049348"/>
    </source>
</evidence>
<keyword evidence="7" id="KW-0234">DNA repair</keyword>
<evidence type="ECO:0000256" key="7">
    <source>
        <dbReference type="ARBA" id="ARBA00023204"/>
    </source>
</evidence>
<dbReference type="CDD" id="cd06445">
    <property type="entry name" value="ATase"/>
    <property type="match status" value="1"/>
</dbReference>
<dbReference type="SUPFAM" id="SSF46767">
    <property type="entry name" value="Methylated DNA-protein cysteine methyltransferase, C-terminal domain"/>
    <property type="match status" value="1"/>
</dbReference>
<feature type="domain" description="Methylated-DNA-[protein]-cysteine S-methyltransferase DNA binding" evidence="9">
    <location>
        <begin position="75"/>
        <end position="156"/>
    </location>
</feature>
<dbReference type="PANTHER" id="PTHR10815">
    <property type="entry name" value="METHYLATED-DNA--PROTEIN-CYSTEINE METHYLTRANSFERASE"/>
    <property type="match status" value="1"/>
</dbReference>
<dbReference type="OrthoDB" id="9802228at2"/>
<dbReference type="SUPFAM" id="SSF53155">
    <property type="entry name" value="Methylated DNA-protein cysteine methyltransferase domain"/>
    <property type="match status" value="1"/>
</dbReference>
<evidence type="ECO:0000256" key="1">
    <source>
        <dbReference type="ARBA" id="ARBA00001286"/>
    </source>
</evidence>
<comment type="similarity">
    <text evidence="2">Belongs to the MGMT family.</text>
</comment>
<reference evidence="11" key="3">
    <citation type="submission" date="2021-06" db="EMBL/GenBank/DDBJ databases">
        <title>Genomic Description and Analysis of Intracellular Bacteria, Candidatus Berkiella cookevillensis and Candidatus Berkiella aquae.</title>
        <authorList>
            <person name="Kidane D.T."/>
            <person name="Mehari Y.T."/>
            <person name="Rice F.C."/>
            <person name="Arivett B.A."/>
            <person name="Farone A.L."/>
            <person name="Berk S.G."/>
            <person name="Farone M.B."/>
        </authorList>
    </citation>
    <scope>NUCLEOTIDE SEQUENCE</scope>
    <source>
        <strain evidence="11">CC99</strain>
    </source>
</reference>
<reference evidence="11" key="2">
    <citation type="journal article" date="2016" name="Genome Announc.">
        <title>Draft Genome Sequences of Two Novel Amoeba-Resistant Intranuclear Bacteria, 'Candidatus Berkiella cookevillensis' and 'Candidatus Berkiella aquae'.</title>
        <authorList>
            <person name="Mehari Y.T."/>
            <person name="Arivett B.A."/>
            <person name="Farone A.L."/>
            <person name="Gunderson J.H."/>
            <person name="Farone M.B."/>
        </authorList>
    </citation>
    <scope>NUCLEOTIDE SEQUENCE</scope>
    <source>
        <strain evidence="11">CC99</strain>
    </source>
</reference>
<dbReference type="RefSeq" id="WP_057624179.1">
    <property type="nucleotide sequence ID" value="NZ_LKHV02000001.1"/>
</dbReference>
<organism evidence="10">
    <name type="scientific">Candidatus Berkiella cookevillensis</name>
    <dbReference type="NCBI Taxonomy" id="437022"/>
    <lineage>
        <taxon>Bacteria</taxon>
        <taxon>Pseudomonadati</taxon>
        <taxon>Pseudomonadota</taxon>
        <taxon>Gammaproteobacteria</taxon>
        <taxon>Candidatus Berkiellales</taxon>
        <taxon>Candidatus Berkiellaceae</taxon>
        <taxon>Candidatus Berkiella</taxon>
    </lineage>
</organism>
<evidence type="ECO:0000256" key="4">
    <source>
        <dbReference type="ARBA" id="ARBA00022603"/>
    </source>
</evidence>
<dbReference type="AlphaFoldDB" id="A0A0Q9YEX3"/>
<dbReference type="EMBL" id="LKHV01000004">
    <property type="protein sequence ID" value="KRG19068.1"/>
    <property type="molecule type" value="Genomic_DNA"/>
</dbReference>
<evidence type="ECO:0000313" key="11">
    <source>
        <dbReference type="EMBL" id="MCS5709418.1"/>
    </source>
</evidence>
<evidence type="ECO:0000313" key="10">
    <source>
        <dbReference type="EMBL" id="KRG19068.1"/>
    </source>
</evidence>
<dbReference type="Gene3D" id="1.10.10.10">
    <property type="entry name" value="Winged helix-like DNA-binding domain superfamily/Winged helix DNA-binding domain"/>
    <property type="match status" value="1"/>
</dbReference>
<comment type="caution">
    <text evidence="10">The sequence shown here is derived from an EMBL/GenBank/DDBJ whole genome shotgun (WGS) entry which is preliminary data.</text>
</comment>
<dbReference type="PATRIC" id="fig|1590042.3.peg.1078"/>
<sequence>MQRLSLQTPIGYLALEAFEDRLCQISFIGADEAANSNKPPHLLPNCLTEASSLLLNYFEHKKPIMYRGAIPPGTPFQRKVWQALITLPFATTISYGDLALRLQTSARAVGNACRENPLPVIIPCHRVVSKQGLGGYAGFTAGEKMNIKKWLLKHEQTI</sequence>
<keyword evidence="12" id="KW-1185">Reference proteome</keyword>
<dbReference type="InterPro" id="IPR036217">
    <property type="entry name" value="MethylDNA_cys_MeTrfase_DNAb"/>
</dbReference>
<evidence type="ECO:0000313" key="12">
    <source>
        <dbReference type="Proteomes" id="UP000051494"/>
    </source>
</evidence>
<dbReference type="InterPro" id="IPR001497">
    <property type="entry name" value="MethylDNA_cys_MeTrfase_AS"/>
</dbReference>
<keyword evidence="4 10" id="KW-0489">Methyltransferase</keyword>
<proteinExistence type="inferred from homology"/>
<dbReference type="FunFam" id="1.10.10.10:FF:000214">
    <property type="entry name" value="Methylated-DNA--protein-cysteine methyltransferase"/>
    <property type="match status" value="1"/>
</dbReference>
<evidence type="ECO:0000256" key="5">
    <source>
        <dbReference type="ARBA" id="ARBA00022679"/>
    </source>
</evidence>
<dbReference type="STRING" id="437022.CC99x_01063"/>
<gene>
    <name evidence="10" type="primary">ogt</name>
    <name evidence="10" type="ORF">CC99x_01063</name>
    <name evidence="11" type="ORF">CC99x_010950</name>
</gene>
<dbReference type="PROSITE" id="PS00374">
    <property type="entry name" value="MGMT"/>
    <property type="match status" value="1"/>
</dbReference>
<dbReference type="InterPro" id="IPR014048">
    <property type="entry name" value="MethylDNA_cys_MeTrfase_DNA-bd"/>
</dbReference>
<protein>
    <recommendedName>
        <fullName evidence="3">methylated-DNA--[protein]-cysteine S-methyltransferase</fullName>
        <ecNumber evidence="3">2.1.1.63</ecNumber>
    </recommendedName>
</protein>
<dbReference type="GO" id="GO:0006281">
    <property type="term" value="P:DNA repair"/>
    <property type="evidence" value="ECO:0007669"/>
    <property type="project" value="UniProtKB-KW"/>
</dbReference>
<dbReference type="EMBL" id="LKHV02000001">
    <property type="protein sequence ID" value="MCS5709418.1"/>
    <property type="molecule type" value="Genomic_DNA"/>
</dbReference>
<dbReference type="Pfam" id="PF01035">
    <property type="entry name" value="DNA_binding_1"/>
    <property type="match status" value="1"/>
</dbReference>
<dbReference type="NCBIfam" id="TIGR00589">
    <property type="entry name" value="ogt"/>
    <property type="match status" value="1"/>
</dbReference>
<evidence type="ECO:0000256" key="6">
    <source>
        <dbReference type="ARBA" id="ARBA00022763"/>
    </source>
</evidence>
<dbReference type="GO" id="GO:0003908">
    <property type="term" value="F:methylated-DNA-[protein]-cysteine S-methyltransferase activity"/>
    <property type="evidence" value="ECO:0007669"/>
    <property type="project" value="UniProtKB-EC"/>
</dbReference>
<reference evidence="10" key="1">
    <citation type="submission" date="2015-09" db="EMBL/GenBank/DDBJ databases">
        <title>Draft Genome Sequences of Two Novel Amoeba-resistant Intranuclear Bacteria, Candidatus Berkiella cookevillensis and Candidatus Berkiella aquae.</title>
        <authorList>
            <person name="Mehari Y.T."/>
            <person name="Arivett B.A."/>
            <person name="Farone A.L."/>
            <person name="Gunderson J.H."/>
            <person name="Farone M.B."/>
        </authorList>
    </citation>
    <scope>NUCLEOTIDE SEQUENCE [LARGE SCALE GENOMIC DNA]</scope>
    <source>
        <strain evidence="10">CC99</strain>
    </source>
</reference>
<dbReference type="InterPro" id="IPR036388">
    <property type="entry name" value="WH-like_DNA-bd_sf"/>
</dbReference>
<comment type="catalytic activity">
    <reaction evidence="1">
        <text>a 4-O-methyl-thymidine in DNA + L-cysteinyl-[protein] = a thymidine in DNA + S-methyl-L-cysteinyl-[protein]</text>
        <dbReference type="Rhea" id="RHEA:53428"/>
        <dbReference type="Rhea" id="RHEA-COMP:10131"/>
        <dbReference type="Rhea" id="RHEA-COMP:10132"/>
        <dbReference type="Rhea" id="RHEA-COMP:13555"/>
        <dbReference type="Rhea" id="RHEA-COMP:13556"/>
        <dbReference type="ChEBI" id="CHEBI:29950"/>
        <dbReference type="ChEBI" id="CHEBI:82612"/>
        <dbReference type="ChEBI" id="CHEBI:137386"/>
        <dbReference type="ChEBI" id="CHEBI:137387"/>
        <dbReference type="EC" id="2.1.1.63"/>
    </reaction>
</comment>
<dbReference type="InterPro" id="IPR036631">
    <property type="entry name" value="MGMT_N_sf"/>
</dbReference>
<dbReference type="EC" id="2.1.1.63" evidence="3"/>
<keyword evidence="5 10" id="KW-0808">Transferase</keyword>
<name>A0A0Q9YEX3_9GAMM</name>
<evidence type="ECO:0000256" key="3">
    <source>
        <dbReference type="ARBA" id="ARBA00011918"/>
    </source>
</evidence>
<keyword evidence="6" id="KW-0227">DNA damage</keyword>
<evidence type="ECO:0000259" key="9">
    <source>
        <dbReference type="Pfam" id="PF01035"/>
    </source>
</evidence>
<dbReference type="Proteomes" id="UP000051494">
    <property type="component" value="Unassembled WGS sequence"/>
</dbReference>
<evidence type="ECO:0000256" key="2">
    <source>
        <dbReference type="ARBA" id="ARBA00008711"/>
    </source>
</evidence>
<comment type="catalytic activity">
    <reaction evidence="8">
        <text>a 6-O-methyl-2'-deoxyguanosine in DNA + L-cysteinyl-[protein] = S-methyl-L-cysteinyl-[protein] + a 2'-deoxyguanosine in DNA</text>
        <dbReference type="Rhea" id="RHEA:24000"/>
        <dbReference type="Rhea" id="RHEA-COMP:10131"/>
        <dbReference type="Rhea" id="RHEA-COMP:10132"/>
        <dbReference type="Rhea" id="RHEA-COMP:11367"/>
        <dbReference type="Rhea" id="RHEA-COMP:11368"/>
        <dbReference type="ChEBI" id="CHEBI:29950"/>
        <dbReference type="ChEBI" id="CHEBI:82612"/>
        <dbReference type="ChEBI" id="CHEBI:85445"/>
        <dbReference type="ChEBI" id="CHEBI:85448"/>
        <dbReference type="EC" id="2.1.1.63"/>
    </reaction>
</comment>
<accession>A0A0Q9YEX3</accession>
<dbReference type="PANTHER" id="PTHR10815:SF13">
    <property type="entry name" value="METHYLATED-DNA--PROTEIN-CYSTEINE METHYLTRANSFERASE"/>
    <property type="match status" value="1"/>
</dbReference>
<dbReference type="GO" id="GO:0032259">
    <property type="term" value="P:methylation"/>
    <property type="evidence" value="ECO:0007669"/>
    <property type="project" value="UniProtKB-KW"/>
</dbReference>